<sequence>MKIAYIINSLECGGAQLPIPNIVSLIRARGGDVTVFGLEKRNGLAIPHLERHHIPYRVRTGSLKDHFSALQWLKHELKEFQPDLIWTSLTRAALLGQIVANKMNLPIVHWQHSARLKPSNALLLKLLCKRTALWIADSPSVEDFTRKALNLKNNLTYWPIFRADPSAPIAKPYNDQEPIRIGSLGRLHPVKGYDILCEAIHLLKDHPNLPKFELLFAGDGPEREKLEKIVSEKKLPVQFVGHCDEPFSFLSSLHLYVQPSHWEGMCVAAHEAMSCALPIIATPAGEIPQTVDDGRSGIIVPFNNAPALAAALAKLLQTPEKLQLMGRQSRQRVFKRFGPEAFIKHGHEAINQIPGFNVLKDDASYSSSPVLDQSQSA</sequence>
<dbReference type="Pfam" id="PF00534">
    <property type="entry name" value="Glycos_transf_1"/>
    <property type="match status" value="1"/>
</dbReference>
<keyword evidence="3" id="KW-0808">Transferase</keyword>
<dbReference type="GO" id="GO:0016757">
    <property type="term" value="F:glycosyltransferase activity"/>
    <property type="evidence" value="ECO:0007669"/>
    <property type="project" value="InterPro"/>
</dbReference>
<keyword evidence="4" id="KW-1185">Reference proteome</keyword>
<gene>
    <name evidence="3" type="ORF">E3D00_09130</name>
</gene>
<feature type="domain" description="Glycosyltransferase subfamily 4-like N-terminal" evidence="2">
    <location>
        <begin position="23"/>
        <end position="159"/>
    </location>
</feature>
<dbReference type="InterPro" id="IPR001296">
    <property type="entry name" value="Glyco_trans_1"/>
</dbReference>
<organism evidence="3 4">
    <name type="scientific">Swingsia samuiensis</name>
    <dbReference type="NCBI Taxonomy" id="1293412"/>
    <lineage>
        <taxon>Bacteria</taxon>
        <taxon>Pseudomonadati</taxon>
        <taxon>Pseudomonadota</taxon>
        <taxon>Alphaproteobacteria</taxon>
        <taxon>Acetobacterales</taxon>
        <taxon>Acetobacteraceae</taxon>
        <taxon>Swingsia</taxon>
    </lineage>
</organism>
<dbReference type="RefSeq" id="WP_141461918.1">
    <property type="nucleotide sequence ID" value="NZ_CP038141.1"/>
</dbReference>
<dbReference type="Pfam" id="PF13439">
    <property type="entry name" value="Glyco_transf_4"/>
    <property type="match status" value="1"/>
</dbReference>
<dbReference type="Gene3D" id="3.40.50.2000">
    <property type="entry name" value="Glycogen Phosphorylase B"/>
    <property type="match status" value="2"/>
</dbReference>
<evidence type="ECO:0000259" key="2">
    <source>
        <dbReference type="Pfam" id="PF13439"/>
    </source>
</evidence>
<name>A0A4Y6ULQ3_9PROT</name>
<dbReference type="SUPFAM" id="SSF53756">
    <property type="entry name" value="UDP-Glycosyltransferase/glycogen phosphorylase"/>
    <property type="match status" value="1"/>
</dbReference>
<dbReference type="CDD" id="cd03811">
    <property type="entry name" value="GT4_GT28_WabH-like"/>
    <property type="match status" value="1"/>
</dbReference>
<dbReference type="Proteomes" id="UP000316313">
    <property type="component" value="Chromosome"/>
</dbReference>
<dbReference type="AlphaFoldDB" id="A0A4Y6ULQ3"/>
<dbReference type="InterPro" id="IPR028098">
    <property type="entry name" value="Glyco_trans_4-like_N"/>
</dbReference>
<evidence type="ECO:0000313" key="3">
    <source>
        <dbReference type="EMBL" id="QDH17710.1"/>
    </source>
</evidence>
<dbReference type="PANTHER" id="PTHR45947">
    <property type="entry name" value="SULFOQUINOVOSYL TRANSFERASE SQD2"/>
    <property type="match status" value="1"/>
</dbReference>
<dbReference type="KEGG" id="ssam:E3D00_09130"/>
<evidence type="ECO:0000313" key="4">
    <source>
        <dbReference type="Proteomes" id="UP000316313"/>
    </source>
</evidence>
<evidence type="ECO:0000259" key="1">
    <source>
        <dbReference type="Pfam" id="PF00534"/>
    </source>
</evidence>
<dbReference type="PANTHER" id="PTHR45947:SF3">
    <property type="entry name" value="SULFOQUINOVOSYL TRANSFERASE SQD2"/>
    <property type="match status" value="1"/>
</dbReference>
<proteinExistence type="predicted"/>
<feature type="domain" description="Glycosyl transferase family 1" evidence="1">
    <location>
        <begin position="175"/>
        <end position="332"/>
    </location>
</feature>
<dbReference type="OrthoDB" id="529131at2"/>
<protein>
    <submittedName>
        <fullName evidence="3">Glycosyltransferase</fullName>
    </submittedName>
</protein>
<accession>A0A4Y6ULQ3</accession>
<reference evidence="3 4" key="1">
    <citation type="submission" date="2019-03" db="EMBL/GenBank/DDBJ databases">
        <title>The complete genome sequence of Swingsia samuiensis NBRC107927(T).</title>
        <authorList>
            <person name="Chua K.-O."/>
            <person name="Chan K.-G."/>
            <person name="See-Too W.-S."/>
        </authorList>
    </citation>
    <scope>NUCLEOTIDE SEQUENCE [LARGE SCALE GENOMIC DNA]</scope>
    <source>
        <strain evidence="3 4">AH83</strain>
    </source>
</reference>
<dbReference type="EMBL" id="CP038141">
    <property type="protein sequence ID" value="QDH17710.1"/>
    <property type="molecule type" value="Genomic_DNA"/>
</dbReference>
<dbReference type="InterPro" id="IPR050194">
    <property type="entry name" value="Glycosyltransferase_grp1"/>
</dbReference>